<reference evidence="2" key="1">
    <citation type="submission" date="2020-02" db="EMBL/GenBank/DDBJ databases">
        <authorList>
            <person name="Meier V. D."/>
        </authorList>
    </citation>
    <scope>NUCLEOTIDE SEQUENCE</scope>
    <source>
        <strain evidence="2">AVDCRST_MAG89</strain>
    </source>
</reference>
<evidence type="ECO:0000313" key="2">
    <source>
        <dbReference type="EMBL" id="CAA9367084.1"/>
    </source>
</evidence>
<gene>
    <name evidence="2" type="ORF">AVDCRST_MAG89-4192</name>
</gene>
<feature type="non-terminal residue" evidence="2">
    <location>
        <position position="1"/>
    </location>
</feature>
<protein>
    <submittedName>
        <fullName evidence="2">Uncharacterized protein</fullName>
    </submittedName>
</protein>
<accession>A0A6J4MUH2</accession>
<sequence length="30" mass="3156">RPSPRRRARPGPGGDGRRDLRAEQGTGGAV</sequence>
<organism evidence="2">
    <name type="scientific">uncultured Gemmatimonadota bacterium</name>
    <dbReference type="NCBI Taxonomy" id="203437"/>
    <lineage>
        <taxon>Bacteria</taxon>
        <taxon>Pseudomonadati</taxon>
        <taxon>Gemmatimonadota</taxon>
        <taxon>environmental samples</taxon>
    </lineage>
</organism>
<feature type="non-terminal residue" evidence="2">
    <location>
        <position position="30"/>
    </location>
</feature>
<evidence type="ECO:0000256" key="1">
    <source>
        <dbReference type="SAM" id="MobiDB-lite"/>
    </source>
</evidence>
<dbReference type="AlphaFoldDB" id="A0A6J4MUH2"/>
<name>A0A6J4MUH2_9BACT</name>
<dbReference type="EMBL" id="CADCTV010000877">
    <property type="protein sequence ID" value="CAA9367084.1"/>
    <property type="molecule type" value="Genomic_DNA"/>
</dbReference>
<proteinExistence type="predicted"/>
<feature type="region of interest" description="Disordered" evidence="1">
    <location>
        <begin position="1"/>
        <end position="30"/>
    </location>
</feature>